<dbReference type="GO" id="GO:0020037">
    <property type="term" value="F:heme binding"/>
    <property type="evidence" value="ECO:0007669"/>
    <property type="project" value="InterPro"/>
</dbReference>
<dbReference type="PANTHER" id="PTHR24286:SF44">
    <property type="entry name" value="3BETA,22ALPHA-DIHYDROXYSTEROID 3-DEHYDROGENASE"/>
    <property type="match status" value="1"/>
</dbReference>
<dbReference type="GO" id="GO:0005506">
    <property type="term" value="F:iron ion binding"/>
    <property type="evidence" value="ECO:0007669"/>
    <property type="project" value="InterPro"/>
</dbReference>
<keyword evidence="7" id="KW-0812">Transmembrane</keyword>
<reference evidence="17" key="1">
    <citation type="journal article" date="2022" name="Plant J.">
        <title>Strategies of tolerance reflected in two North American maple genomes.</title>
        <authorList>
            <person name="McEvoy S.L."/>
            <person name="Sezen U.U."/>
            <person name="Trouern-Trend A."/>
            <person name="McMahon S.M."/>
            <person name="Schaberg P.G."/>
            <person name="Yang J."/>
            <person name="Wegrzyn J.L."/>
            <person name="Swenson N.G."/>
        </authorList>
    </citation>
    <scope>NUCLEOTIDE SEQUENCE</scope>
    <source>
        <strain evidence="17">NS2018</strain>
    </source>
</reference>
<evidence type="ECO:0000256" key="1">
    <source>
        <dbReference type="ARBA" id="ARBA00001971"/>
    </source>
</evidence>
<accession>A0AA39SWB3</accession>
<keyword evidence="12 16" id="KW-0503">Monooxygenase</keyword>
<organism evidence="17 18">
    <name type="scientific">Acer saccharum</name>
    <name type="common">Sugar maple</name>
    <dbReference type="NCBI Taxonomy" id="4024"/>
    <lineage>
        <taxon>Eukaryota</taxon>
        <taxon>Viridiplantae</taxon>
        <taxon>Streptophyta</taxon>
        <taxon>Embryophyta</taxon>
        <taxon>Tracheophyta</taxon>
        <taxon>Spermatophyta</taxon>
        <taxon>Magnoliopsida</taxon>
        <taxon>eudicotyledons</taxon>
        <taxon>Gunneridae</taxon>
        <taxon>Pentapetalae</taxon>
        <taxon>rosids</taxon>
        <taxon>malvids</taxon>
        <taxon>Sapindales</taxon>
        <taxon>Sapindaceae</taxon>
        <taxon>Hippocastanoideae</taxon>
        <taxon>Acereae</taxon>
        <taxon>Acer</taxon>
    </lineage>
</organism>
<dbReference type="GO" id="GO:0004497">
    <property type="term" value="F:monooxygenase activity"/>
    <property type="evidence" value="ECO:0007669"/>
    <property type="project" value="UniProtKB-KW"/>
</dbReference>
<evidence type="ECO:0000256" key="2">
    <source>
        <dbReference type="ARBA" id="ARBA00004167"/>
    </source>
</evidence>
<dbReference type="SUPFAM" id="SSF48264">
    <property type="entry name" value="Cytochrome P450"/>
    <property type="match status" value="1"/>
</dbReference>
<comment type="pathway">
    <text evidence="4">Hormone biosynthesis.</text>
</comment>
<dbReference type="PANTHER" id="PTHR24286">
    <property type="entry name" value="CYTOCHROME P450 26"/>
    <property type="match status" value="1"/>
</dbReference>
<evidence type="ECO:0000256" key="7">
    <source>
        <dbReference type="ARBA" id="ARBA00022692"/>
    </source>
</evidence>
<evidence type="ECO:0000256" key="3">
    <source>
        <dbReference type="ARBA" id="ARBA00004721"/>
    </source>
</evidence>
<proteinExistence type="inferred from homology"/>
<evidence type="ECO:0000256" key="14">
    <source>
        <dbReference type="ARBA" id="ARBA00037910"/>
    </source>
</evidence>
<evidence type="ECO:0000256" key="11">
    <source>
        <dbReference type="ARBA" id="ARBA00023004"/>
    </source>
</evidence>
<dbReference type="GO" id="GO:0016705">
    <property type="term" value="F:oxidoreductase activity, acting on paired donors, with incorporation or reduction of molecular oxygen"/>
    <property type="evidence" value="ECO:0007669"/>
    <property type="project" value="InterPro"/>
</dbReference>
<evidence type="ECO:0000256" key="13">
    <source>
        <dbReference type="ARBA" id="ARBA00023136"/>
    </source>
</evidence>
<comment type="pathway">
    <text evidence="3">Secondary metabolite biosynthesis; terpenoid biosynthesis.</text>
</comment>
<gene>
    <name evidence="17" type="ORF">LWI29_026813</name>
</gene>
<dbReference type="GO" id="GO:0016020">
    <property type="term" value="C:membrane"/>
    <property type="evidence" value="ECO:0007669"/>
    <property type="project" value="UniProtKB-SubCell"/>
</dbReference>
<evidence type="ECO:0000256" key="8">
    <source>
        <dbReference type="ARBA" id="ARBA00022723"/>
    </source>
</evidence>
<comment type="subcellular location">
    <subcellularLocation>
        <location evidence="2">Membrane</location>
        <topology evidence="2">Single-pass membrane protein</topology>
    </subcellularLocation>
</comment>
<evidence type="ECO:0000256" key="6">
    <source>
        <dbReference type="ARBA" id="ARBA00022617"/>
    </source>
</evidence>
<keyword evidence="6 15" id="KW-0349">Heme</keyword>
<evidence type="ECO:0000313" key="18">
    <source>
        <dbReference type="Proteomes" id="UP001168877"/>
    </source>
</evidence>
<dbReference type="PRINTS" id="PR00463">
    <property type="entry name" value="EP450I"/>
</dbReference>
<evidence type="ECO:0000256" key="5">
    <source>
        <dbReference type="ARBA" id="ARBA00010617"/>
    </source>
</evidence>
<dbReference type="InterPro" id="IPR002401">
    <property type="entry name" value="Cyt_P450_E_grp-I"/>
</dbReference>
<evidence type="ECO:0008006" key="19">
    <source>
        <dbReference type="Google" id="ProtNLM"/>
    </source>
</evidence>
<dbReference type="Gene3D" id="1.10.630.10">
    <property type="entry name" value="Cytochrome P450"/>
    <property type="match status" value="1"/>
</dbReference>
<keyword evidence="11 15" id="KW-0408">Iron</keyword>
<comment type="cofactor">
    <cofactor evidence="1 15">
        <name>heme</name>
        <dbReference type="ChEBI" id="CHEBI:30413"/>
    </cofactor>
</comment>
<evidence type="ECO:0000256" key="10">
    <source>
        <dbReference type="ARBA" id="ARBA00023002"/>
    </source>
</evidence>
<dbReference type="InterPro" id="IPR001128">
    <property type="entry name" value="Cyt_P450"/>
</dbReference>
<evidence type="ECO:0000313" key="17">
    <source>
        <dbReference type="EMBL" id="KAK0597603.1"/>
    </source>
</evidence>
<dbReference type="GO" id="GO:0016132">
    <property type="term" value="P:brassinosteroid biosynthetic process"/>
    <property type="evidence" value="ECO:0007669"/>
    <property type="project" value="TreeGrafter"/>
</dbReference>
<dbReference type="GO" id="GO:0010268">
    <property type="term" value="P:brassinosteroid homeostasis"/>
    <property type="evidence" value="ECO:0007669"/>
    <property type="project" value="TreeGrafter"/>
</dbReference>
<dbReference type="EMBL" id="JAUESC010000004">
    <property type="protein sequence ID" value="KAK0597603.1"/>
    <property type="molecule type" value="Genomic_DNA"/>
</dbReference>
<evidence type="ECO:0000256" key="9">
    <source>
        <dbReference type="ARBA" id="ARBA00022989"/>
    </source>
</evidence>
<keyword evidence="13" id="KW-0472">Membrane</keyword>
<dbReference type="GO" id="GO:0016125">
    <property type="term" value="P:sterol metabolic process"/>
    <property type="evidence" value="ECO:0007669"/>
    <property type="project" value="TreeGrafter"/>
</dbReference>
<name>A0AA39SWB3_ACESA</name>
<feature type="binding site" description="axial binding residue" evidence="15">
    <location>
        <position position="50"/>
    </location>
    <ligand>
        <name>heme</name>
        <dbReference type="ChEBI" id="CHEBI:30413"/>
    </ligand>
    <ligandPart>
        <name>Fe</name>
        <dbReference type="ChEBI" id="CHEBI:18248"/>
    </ligandPart>
</feature>
<dbReference type="Proteomes" id="UP001168877">
    <property type="component" value="Unassembled WGS sequence"/>
</dbReference>
<keyword evidence="8 15" id="KW-0479">Metal-binding</keyword>
<dbReference type="AlphaFoldDB" id="A0AA39SWB3"/>
<comment type="caution">
    <text evidence="17">The sequence shown here is derived from an EMBL/GenBank/DDBJ whole genome shotgun (WGS) entry which is preliminary data.</text>
</comment>
<evidence type="ECO:0000256" key="4">
    <source>
        <dbReference type="ARBA" id="ARBA00004972"/>
    </source>
</evidence>
<reference evidence="17" key="2">
    <citation type="submission" date="2023-06" db="EMBL/GenBank/DDBJ databases">
        <authorList>
            <person name="Swenson N.G."/>
            <person name="Wegrzyn J.L."/>
            <person name="Mcevoy S.L."/>
        </authorList>
    </citation>
    <scope>NUCLEOTIDE SEQUENCE</scope>
    <source>
        <strain evidence="17">NS2018</strain>
        <tissue evidence="17">Leaf</tissue>
    </source>
</reference>
<evidence type="ECO:0000256" key="16">
    <source>
        <dbReference type="RuleBase" id="RU000461"/>
    </source>
</evidence>
<keyword evidence="9" id="KW-1133">Transmembrane helix</keyword>
<keyword evidence="18" id="KW-1185">Reference proteome</keyword>
<dbReference type="Pfam" id="PF00067">
    <property type="entry name" value="p450"/>
    <property type="match status" value="1"/>
</dbReference>
<dbReference type="InterPro" id="IPR036396">
    <property type="entry name" value="Cyt_P450_sf"/>
</dbReference>
<keyword evidence="10 16" id="KW-0560">Oxidoreductase</keyword>
<comment type="pathway">
    <text evidence="14">Plant hormone biosynthesis; brassinosteroid biosynthesis.</text>
</comment>
<dbReference type="InterPro" id="IPR017972">
    <property type="entry name" value="Cyt_P450_CS"/>
</dbReference>
<comment type="similarity">
    <text evidence="5 16">Belongs to the cytochrome P450 family.</text>
</comment>
<evidence type="ECO:0000256" key="15">
    <source>
        <dbReference type="PIRSR" id="PIRSR602401-1"/>
    </source>
</evidence>
<sequence>MYFYLCLVDVFKDVKKHTTLPVSLVGQSNSGATTSPGNVFTPFGGGPRLCPGNELARVELSVFLHHLITRFSWVPAEEDMLVLTTFILRSSDNIFIVILVQDQRNKGAGDDNKFASCIAWDIFLESVG</sequence>
<evidence type="ECO:0000256" key="12">
    <source>
        <dbReference type="ARBA" id="ARBA00023033"/>
    </source>
</evidence>
<protein>
    <recommendedName>
        <fullName evidence="19">Cytochrome P450</fullName>
    </recommendedName>
</protein>
<dbReference type="PROSITE" id="PS00086">
    <property type="entry name" value="CYTOCHROME_P450"/>
    <property type="match status" value="1"/>
</dbReference>